<feature type="domain" description="Orotidine 5'-phosphate decarboxylase" evidence="13">
    <location>
        <begin position="150"/>
        <end position="311"/>
    </location>
</feature>
<keyword evidence="9" id="KW-0665">Pyrimidine biosynthesis</keyword>
<dbReference type="SUPFAM" id="SSF53623">
    <property type="entry name" value="MurD-like peptide ligases, catalytic domain"/>
    <property type="match status" value="1"/>
</dbReference>
<dbReference type="InterPro" id="IPR001754">
    <property type="entry name" value="OMPdeCOase_dom"/>
</dbReference>
<keyword evidence="7" id="KW-0210">Decarboxylase</keyword>
<evidence type="ECO:0000256" key="9">
    <source>
        <dbReference type="ARBA" id="ARBA00022975"/>
    </source>
</evidence>
<dbReference type="GO" id="GO:0004326">
    <property type="term" value="F:tetrahydrofolylpolyglutamate synthase activity"/>
    <property type="evidence" value="ECO:0007669"/>
    <property type="project" value="InterPro"/>
</dbReference>
<dbReference type="PANTHER" id="PTHR43375:SF1">
    <property type="entry name" value="OROTIDINE 5'-PHOSPHATE DECARBOXYLASE"/>
    <property type="match status" value="1"/>
</dbReference>
<evidence type="ECO:0000256" key="4">
    <source>
        <dbReference type="ARBA" id="ARBA00021923"/>
    </source>
</evidence>
<comment type="caution">
    <text evidence="14">The sequence shown here is derived from an EMBL/GenBank/DDBJ whole genome shotgun (WGS) entry which is preliminary data.</text>
</comment>
<accession>X1MXE3</accession>
<dbReference type="InterPro" id="IPR036565">
    <property type="entry name" value="Mur-like_cat_sf"/>
</dbReference>
<keyword evidence="6" id="KW-0547">Nucleotide-binding</keyword>
<reference evidence="14" key="1">
    <citation type="journal article" date="2014" name="Front. Microbiol.">
        <title>High frequency of phylogenetically diverse reductive dehalogenase-homologous genes in deep subseafloor sedimentary metagenomes.</title>
        <authorList>
            <person name="Kawai M."/>
            <person name="Futagami T."/>
            <person name="Toyoda A."/>
            <person name="Takaki Y."/>
            <person name="Nishi S."/>
            <person name="Hori S."/>
            <person name="Arai W."/>
            <person name="Tsubouchi T."/>
            <person name="Morono Y."/>
            <person name="Uchiyama I."/>
            <person name="Ito T."/>
            <person name="Fujiyama A."/>
            <person name="Inagaki F."/>
            <person name="Takami H."/>
        </authorList>
    </citation>
    <scope>NUCLEOTIDE SEQUENCE</scope>
    <source>
        <strain evidence="14">Expedition CK06-06</strain>
    </source>
</reference>
<sequence>MNYSQAEEYLHSFIDYEKIPGISYASYGYSLKHVEELLHRMGDPHLAAKTVHVAGTKGKGSIAAMIVQVLIVSGYRTGLYTSPHFHTLRERIRVGSNLISEEEFAALMTEVKPYFEAMNHDPLYRQLTFFEVLTALAFAYFKQKQADFQVLEVGLGGRLDATNVAEPEVCAYKPNLAFYEALGIEGLIILEKTIKYMPADIPIIGDAKRGDIGNTAKAYAKALFSTLGFDAATVNPYLGFDSIEPFISYQDKGVFILCRTSNRGASDFQDLSCTGGLSLYEIVAQKVKEWNIYGNIGLVVGATYPEELKRVRS</sequence>
<dbReference type="InterPro" id="IPR018109">
    <property type="entry name" value="Folylpolyglutamate_synth_CS"/>
</dbReference>
<dbReference type="InterPro" id="IPR011995">
    <property type="entry name" value="OMPdecase_type-2"/>
</dbReference>
<dbReference type="GO" id="GO:0004590">
    <property type="term" value="F:orotidine-5'-phosphate decarboxylase activity"/>
    <property type="evidence" value="ECO:0007669"/>
    <property type="project" value="UniProtKB-EC"/>
</dbReference>
<evidence type="ECO:0000313" key="14">
    <source>
        <dbReference type="EMBL" id="GAI11014.1"/>
    </source>
</evidence>
<proteinExistence type="inferred from homology"/>
<dbReference type="EC" id="4.1.1.23" evidence="3"/>
<name>X1MXE3_9ZZZZ</name>
<feature type="non-terminal residue" evidence="14">
    <location>
        <position position="313"/>
    </location>
</feature>
<dbReference type="NCBIfam" id="TIGR01499">
    <property type="entry name" value="folC"/>
    <property type="match status" value="1"/>
</dbReference>
<evidence type="ECO:0000256" key="10">
    <source>
        <dbReference type="ARBA" id="ARBA00023239"/>
    </source>
</evidence>
<dbReference type="GO" id="GO:0005524">
    <property type="term" value="F:ATP binding"/>
    <property type="evidence" value="ECO:0007669"/>
    <property type="project" value="UniProtKB-KW"/>
</dbReference>
<dbReference type="Gene3D" id="3.20.20.70">
    <property type="entry name" value="Aldolase class I"/>
    <property type="match status" value="1"/>
</dbReference>
<comment type="similarity">
    <text evidence="2">Belongs to the OMP decarboxylase family. Type 2 subfamily.</text>
</comment>
<dbReference type="CDD" id="cd04725">
    <property type="entry name" value="OMP_decarboxylase_like"/>
    <property type="match status" value="1"/>
</dbReference>
<comment type="pathway">
    <text evidence="1">Pyrimidine metabolism; UMP biosynthesis via de novo pathway; UMP from orotate: step 2/2.</text>
</comment>
<dbReference type="PROSITE" id="PS00156">
    <property type="entry name" value="OMPDECASE"/>
    <property type="match status" value="1"/>
</dbReference>
<evidence type="ECO:0000256" key="1">
    <source>
        <dbReference type="ARBA" id="ARBA00004861"/>
    </source>
</evidence>
<dbReference type="EMBL" id="BARV01003736">
    <property type="protein sequence ID" value="GAI11014.1"/>
    <property type="molecule type" value="Genomic_DNA"/>
</dbReference>
<dbReference type="UniPathway" id="UPA00070">
    <property type="reaction ID" value="UER00120"/>
</dbReference>
<dbReference type="NCBIfam" id="TIGR02127">
    <property type="entry name" value="pyrF_sub2"/>
    <property type="match status" value="1"/>
</dbReference>
<evidence type="ECO:0000256" key="5">
    <source>
        <dbReference type="ARBA" id="ARBA00022598"/>
    </source>
</evidence>
<dbReference type="PROSITE" id="PS01011">
    <property type="entry name" value="FOLYLPOLYGLU_SYNT_1"/>
    <property type="match status" value="1"/>
</dbReference>
<dbReference type="GO" id="GO:0006207">
    <property type="term" value="P:'de novo' pyrimidine nucleobase biosynthetic process"/>
    <property type="evidence" value="ECO:0007669"/>
    <property type="project" value="InterPro"/>
</dbReference>
<keyword evidence="5" id="KW-0436">Ligase</keyword>
<dbReference type="GO" id="GO:0044205">
    <property type="term" value="P:'de novo' UMP biosynthetic process"/>
    <property type="evidence" value="ECO:0007669"/>
    <property type="project" value="UniProtKB-UniPathway"/>
</dbReference>
<dbReference type="InterPro" id="IPR013785">
    <property type="entry name" value="Aldolase_TIM"/>
</dbReference>
<dbReference type="SUPFAM" id="SSF51366">
    <property type="entry name" value="Ribulose-phoshate binding barrel"/>
    <property type="match status" value="1"/>
</dbReference>
<dbReference type="InterPro" id="IPR001645">
    <property type="entry name" value="Folylpolyglutamate_synth"/>
</dbReference>
<evidence type="ECO:0000256" key="3">
    <source>
        <dbReference type="ARBA" id="ARBA00012321"/>
    </source>
</evidence>
<evidence type="ECO:0000256" key="12">
    <source>
        <dbReference type="ARBA" id="ARBA00049157"/>
    </source>
</evidence>
<protein>
    <recommendedName>
        <fullName evidence="4">Orotidine 5'-phosphate decarboxylase</fullName>
        <ecNumber evidence="3">4.1.1.23</ecNumber>
    </recommendedName>
    <alternativeName>
        <fullName evidence="11">OMP decarboxylase</fullName>
    </alternativeName>
</protein>
<evidence type="ECO:0000256" key="8">
    <source>
        <dbReference type="ARBA" id="ARBA00022840"/>
    </source>
</evidence>
<evidence type="ECO:0000256" key="6">
    <source>
        <dbReference type="ARBA" id="ARBA00022741"/>
    </source>
</evidence>
<organism evidence="14">
    <name type="scientific">marine sediment metagenome</name>
    <dbReference type="NCBI Taxonomy" id="412755"/>
    <lineage>
        <taxon>unclassified sequences</taxon>
        <taxon>metagenomes</taxon>
        <taxon>ecological metagenomes</taxon>
    </lineage>
</organism>
<dbReference type="InterPro" id="IPR018089">
    <property type="entry name" value="OMPdecase_AS"/>
</dbReference>
<comment type="catalytic activity">
    <reaction evidence="12">
        <text>orotidine 5'-phosphate + H(+) = UMP + CO2</text>
        <dbReference type="Rhea" id="RHEA:11596"/>
        <dbReference type="ChEBI" id="CHEBI:15378"/>
        <dbReference type="ChEBI" id="CHEBI:16526"/>
        <dbReference type="ChEBI" id="CHEBI:57538"/>
        <dbReference type="ChEBI" id="CHEBI:57865"/>
        <dbReference type="EC" id="4.1.1.23"/>
    </reaction>
</comment>
<keyword evidence="8" id="KW-0067">ATP-binding</keyword>
<keyword evidence="10" id="KW-0456">Lyase</keyword>
<gene>
    <name evidence="14" type="ORF">S06H3_08743</name>
</gene>
<evidence type="ECO:0000256" key="11">
    <source>
        <dbReference type="ARBA" id="ARBA00033428"/>
    </source>
</evidence>
<evidence type="ECO:0000256" key="7">
    <source>
        <dbReference type="ARBA" id="ARBA00022793"/>
    </source>
</evidence>
<dbReference type="SMART" id="SM00934">
    <property type="entry name" value="OMPdecase"/>
    <property type="match status" value="1"/>
</dbReference>
<dbReference type="InterPro" id="IPR011060">
    <property type="entry name" value="RibuloseP-bd_barrel"/>
</dbReference>
<evidence type="ECO:0000259" key="13">
    <source>
        <dbReference type="SMART" id="SM00934"/>
    </source>
</evidence>
<dbReference type="Pfam" id="PF00215">
    <property type="entry name" value="OMPdecase"/>
    <property type="match status" value="1"/>
</dbReference>
<dbReference type="AlphaFoldDB" id="X1MXE3"/>
<evidence type="ECO:0000256" key="2">
    <source>
        <dbReference type="ARBA" id="ARBA00008847"/>
    </source>
</evidence>
<dbReference type="PANTHER" id="PTHR43375">
    <property type="entry name" value="OROTIDINE 5'-PHOSPHATE DECARBOXYLASE"/>
    <property type="match status" value="1"/>
</dbReference>